<organism evidence="2 3">
    <name type="scientific">Candidatus Kaiserbacteria bacterium RIFCSPHIGHO2_01_FULL_54_36</name>
    <dbReference type="NCBI Taxonomy" id="1798482"/>
    <lineage>
        <taxon>Bacteria</taxon>
        <taxon>Candidatus Kaiseribacteriota</taxon>
    </lineage>
</organism>
<feature type="transmembrane region" description="Helical" evidence="1">
    <location>
        <begin position="76"/>
        <end position="98"/>
    </location>
</feature>
<keyword evidence="1" id="KW-1133">Transmembrane helix</keyword>
<comment type="caution">
    <text evidence="2">The sequence shown here is derived from an EMBL/GenBank/DDBJ whole genome shotgun (WGS) entry which is preliminary data.</text>
</comment>
<proteinExistence type="predicted"/>
<evidence type="ECO:0000313" key="2">
    <source>
        <dbReference type="EMBL" id="OGG50848.1"/>
    </source>
</evidence>
<evidence type="ECO:0000256" key="1">
    <source>
        <dbReference type="SAM" id="Phobius"/>
    </source>
</evidence>
<keyword evidence="1" id="KW-0812">Transmembrane</keyword>
<protein>
    <submittedName>
        <fullName evidence="2">Uncharacterized protein</fullName>
    </submittedName>
</protein>
<sequence length="106" mass="11550">MGFFTRLIGRGLFKATALLIGFAGAAGLFVVDPKKYAVAVKLNQEYIGTWIAWLLGKLPHVGAHLEAFLATHSPGFTLLVVEVAVLAKLIMLGSRLCFRLTPPRRD</sequence>
<dbReference type="AlphaFoldDB" id="A0A1F6CNY2"/>
<keyword evidence="1" id="KW-0472">Membrane</keyword>
<feature type="transmembrane region" description="Helical" evidence="1">
    <location>
        <begin position="12"/>
        <end position="31"/>
    </location>
</feature>
<reference evidence="2 3" key="1">
    <citation type="journal article" date="2016" name="Nat. Commun.">
        <title>Thousands of microbial genomes shed light on interconnected biogeochemical processes in an aquifer system.</title>
        <authorList>
            <person name="Anantharaman K."/>
            <person name="Brown C.T."/>
            <person name="Hug L.A."/>
            <person name="Sharon I."/>
            <person name="Castelle C.J."/>
            <person name="Probst A.J."/>
            <person name="Thomas B.C."/>
            <person name="Singh A."/>
            <person name="Wilkins M.J."/>
            <person name="Karaoz U."/>
            <person name="Brodie E.L."/>
            <person name="Williams K.H."/>
            <person name="Hubbard S.S."/>
            <person name="Banfield J.F."/>
        </authorList>
    </citation>
    <scope>NUCLEOTIDE SEQUENCE [LARGE SCALE GENOMIC DNA]</scope>
</reference>
<gene>
    <name evidence="2" type="ORF">A2763_00735</name>
</gene>
<dbReference type="EMBL" id="MFKV01000006">
    <property type="protein sequence ID" value="OGG50848.1"/>
    <property type="molecule type" value="Genomic_DNA"/>
</dbReference>
<accession>A0A1F6CNY2</accession>
<name>A0A1F6CNY2_9BACT</name>
<dbReference type="Proteomes" id="UP000178370">
    <property type="component" value="Unassembled WGS sequence"/>
</dbReference>
<evidence type="ECO:0000313" key="3">
    <source>
        <dbReference type="Proteomes" id="UP000178370"/>
    </source>
</evidence>